<organism evidence="2 3">
    <name type="scientific">Monilinia fructicola</name>
    <name type="common">Brown rot fungus</name>
    <name type="synonym">Ciboria fructicola</name>
    <dbReference type="NCBI Taxonomy" id="38448"/>
    <lineage>
        <taxon>Eukaryota</taxon>
        <taxon>Fungi</taxon>
        <taxon>Dikarya</taxon>
        <taxon>Ascomycota</taxon>
        <taxon>Pezizomycotina</taxon>
        <taxon>Leotiomycetes</taxon>
        <taxon>Helotiales</taxon>
        <taxon>Sclerotiniaceae</taxon>
        <taxon>Monilinia</taxon>
    </lineage>
</organism>
<name>A0A5M9J7V3_MONFR</name>
<proteinExistence type="predicted"/>
<accession>A0A5M9J7V3</accession>
<gene>
    <name evidence="2" type="ORF">EYC84_011726</name>
</gene>
<evidence type="ECO:0000313" key="3">
    <source>
        <dbReference type="Proteomes" id="UP000322873"/>
    </source>
</evidence>
<sequence>MSSIDKQPSQNEAMSTTAQQTTVEEKPMTVTMTARRSRLGSAAFIKGSNLMLCSTTLQYTTWKVRAKERDLRDLMHYSVHIFEPDCWDPQLTIRTFNPTKTPPQTKTSINMPFEQPVVEQQIQSEAPMSSENVGIEMQQPKPVPAMGTETNLRGGESAGCECCGCGCGEQCC</sequence>
<reference evidence="2 3" key="1">
    <citation type="submission" date="2019-06" db="EMBL/GenBank/DDBJ databases">
        <title>Genome Sequence of the Brown Rot Fungal Pathogen Monilinia fructicola.</title>
        <authorList>
            <person name="De Miccolis Angelini R.M."/>
            <person name="Landi L."/>
            <person name="Abate D."/>
            <person name="Pollastro S."/>
            <person name="Romanazzi G."/>
            <person name="Faretra F."/>
        </authorList>
    </citation>
    <scope>NUCLEOTIDE SEQUENCE [LARGE SCALE GENOMIC DNA]</scope>
    <source>
        <strain evidence="2 3">Mfrc123</strain>
    </source>
</reference>
<dbReference type="Proteomes" id="UP000322873">
    <property type="component" value="Unassembled WGS sequence"/>
</dbReference>
<keyword evidence="3" id="KW-1185">Reference proteome</keyword>
<dbReference type="EMBL" id="VICG01000016">
    <property type="protein sequence ID" value="KAA8563706.1"/>
    <property type="molecule type" value="Genomic_DNA"/>
</dbReference>
<dbReference type="AlphaFoldDB" id="A0A5M9J7V3"/>
<dbReference type="VEuPathDB" id="FungiDB:MFRU_024g01020"/>
<feature type="region of interest" description="Disordered" evidence="1">
    <location>
        <begin position="1"/>
        <end position="27"/>
    </location>
</feature>
<protein>
    <submittedName>
        <fullName evidence="2">Uncharacterized protein</fullName>
    </submittedName>
</protein>
<evidence type="ECO:0000256" key="1">
    <source>
        <dbReference type="SAM" id="MobiDB-lite"/>
    </source>
</evidence>
<comment type="caution">
    <text evidence="2">The sequence shown here is derived from an EMBL/GenBank/DDBJ whole genome shotgun (WGS) entry which is preliminary data.</text>
</comment>
<feature type="compositionally biased region" description="Polar residues" evidence="1">
    <location>
        <begin position="1"/>
        <end position="22"/>
    </location>
</feature>
<evidence type="ECO:0000313" key="2">
    <source>
        <dbReference type="EMBL" id="KAA8563706.1"/>
    </source>
</evidence>